<keyword evidence="2" id="KW-0175">Coiled coil</keyword>
<accession>A0A8S3U366</accession>
<dbReference type="Proteomes" id="UP000683360">
    <property type="component" value="Unassembled WGS sequence"/>
</dbReference>
<dbReference type="EMBL" id="CAJPWZ010002409">
    <property type="protein sequence ID" value="CAG2237974.1"/>
    <property type="molecule type" value="Genomic_DNA"/>
</dbReference>
<sequence length="190" mass="22424">MAQASTQICRLCNENNGVYYCYECKNVLCTICRERHDRVSTSSGHTITNTSTIDLADFMIDIDIQTLVNVPAEPSITQVQSFEKMLYKEIIEYMESKVDHSLCQTSDDHQKRIDEHNKENESLRVNIQRCKDHQNRIEMILRENEGFKEEFQRCTEEMEEKDDEHMNAKWTLDCQDRYGLFTTFDSFSFC</sequence>
<keyword evidence="1" id="KW-0863">Zinc-finger</keyword>
<dbReference type="AlphaFoldDB" id="A0A8S3U366"/>
<dbReference type="PROSITE" id="PS50119">
    <property type="entry name" value="ZF_BBOX"/>
    <property type="match status" value="1"/>
</dbReference>
<keyword evidence="5" id="KW-1185">Reference proteome</keyword>
<reference evidence="4" key="1">
    <citation type="submission" date="2021-03" db="EMBL/GenBank/DDBJ databases">
        <authorList>
            <person name="Bekaert M."/>
        </authorList>
    </citation>
    <scope>NUCLEOTIDE SEQUENCE</scope>
</reference>
<dbReference type="OrthoDB" id="5592120at2759"/>
<organism evidence="4 5">
    <name type="scientific">Mytilus edulis</name>
    <name type="common">Blue mussel</name>
    <dbReference type="NCBI Taxonomy" id="6550"/>
    <lineage>
        <taxon>Eukaryota</taxon>
        <taxon>Metazoa</taxon>
        <taxon>Spiralia</taxon>
        <taxon>Lophotrochozoa</taxon>
        <taxon>Mollusca</taxon>
        <taxon>Bivalvia</taxon>
        <taxon>Autobranchia</taxon>
        <taxon>Pteriomorphia</taxon>
        <taxon>Mytilida</taxon>
        <taxon>Mytiloidea</taxon>
        <taxon>Mytilidae</taxon>
        <taxon>Mytilinae</taxon>
        <taxon>Mytilus</taxon>
    </lineage>
</organism>
<keyword evidence="1" id="KW-0479">Metal-binding</keyword>
<dbReference type="GO" id="GO:0008270">
    <property type="term" value="F:zinc ion binding"/>
    <property type="evidence" value="ECO:0007669"/>
    <property type="project" value="UniProtKB-KW"/>
</dbReference>
<comment type="caution">
    <text evidence="4">The sequence shown here is derived from an EMBL/GenBank/DDBJ whole genome shotgun (WGS) entry which is preliminary data.</text>
</comment>
<evidence type="ECO:0000259" key="3">
    <source>
        <dbReference type="PROSITE" id="PS50119"/>
    </source>
</evidence>
<proteinExistence type="predicted"/>
<feature type="coiled-coil region" evidence="2">
    <location>
        <begin position="106"/>
        <end position="164"/>
    </location>
</feature>
<evidence type="ECO:0000256" key="2">
    <source>
        <dbReference type="SAM" id="Coils"/>
    </source>
</evidence>
<evidence type="ECO:0000256" key="1">
    <source>
        <dbReference type="PROSITE-ProRule" id="PRU00024"/>
    </source>
</evidence>
<evidence type="ECO:0000313" key="4">
    <source>
        <dbReference type="EMBL" id="CAG2237974.1"/>
    </source>
</evidence>
<evidence type="ECO:0000313" key="5">
    <source>
        <dbReference type="Proteomes" id="UP000683360"/>
    </source>
</evidence>
<dbReference type="SMART" id="SM00336">
    <property type="entry name" value="BBOX"/>
    <property type="match status" value="1"/>
</dbReference>
<feature type="domain" description="B box-type" evidence="3">
    <location>
        <begin position="4"/>
        <end position="50"/>
    </location>
</feature>
<name>A0A8S3U366_MYTED</name>
<protein>
    <recommendedName>
        <fullName evidence="3">B box-type domain-containing protein</fullName>
    </recommendedName>
</protein>
<keyword evidence="1" id="KW-0862">Zinc</keyword>
<dbReference type="InterPro" id="IPR000315">
    <property type="entry name" value="Znf_B-box"/>
</dbReference>
<gene>
    <name evidence="4" type="ORF">MEDL_50391</name>
</gene>